<evidence type="ECO:0000256" key="4">
    <source>
        <dbReference type="ARBA" id="ARBA00023014"/>
    </source>
</evidence>
<dbReference type="InterPro" id="IPR017941">
    <property type="entry name" value="Rieske_2Fe-2S"/>
</dbReference>
<dbReference type="InterPro" id="IPR036922">
    <property type="entry name" value="Rieske_2Fe-2S_sf"/>
</dbReference>
<sequence length="119" mass="13122">MCRAGELAEGQSRGFDPWREGRDTVLLVRHGGAVYGWRDACPHHGGTPMAWRKDAYLNADRSRIVCAAHGAQFDIESGVCTLGPCLGQSLQRVAITITTEQEIFMQRESGGDREHDKHG</sequence>
<dbReference type="Pfam" id="PF00355">
    <property type="entry name" value="Rieske"/>
    <property type="match status" value="1"/>
</dbReference>
<dbReference type="PANTHER" id="PTHR40261">
    <property type="match status" value="1"/>
</dbReference>
<reference evidence="6 7" key="1">
    <citation type="submission" date="2022-08" db="EMBL/GenBank/DDBJ databases">
        <title>Reclassification of Massilia species as members of the genera Telluria, Duganella, Pseudoduganella, Mokoshia gen. nov. and Zemynaea gen. nov. using orthogonal and non-orthogonal genome-based approaches.</title>
        <authorList>
            <person name="Bowman J.P."/>
        </authorList>
    </citation>
    <scope>NUCLEOTIDE SEQUENCE [LARGE SCALE GENOMIC DNA]</scope>
    <source>
        <strain evidence="6 7">LMG 28164</strain>
    </source>
</reference>
<keyword evidence="4" id="KW-0411">Iron-sulfur</keyword>
<dbReference type="Proteomes" id="UP001205560">
    <property type="component" value="Unassembled WGS sequence"/>
</dbReference>
<dbReference type="Gene3D" id="2.102.10.10">
    <property type="entry name" value="Rieske [2Fe-2S] iron-sulphur domain"/>
    <property type="match status" value="1"/>
</dbReference>
<name>A0ABT2ADU3_9BURK</name>
<comment type="caution">
    <text evidence="6">The sequence shown here is derived from an EMBL/GenBank/DDBJ whole genome shotgun (WGS) entry which is preliminary data.</text>
</comment>
<dbReference type="PROSITE" id="PS51296">
    <property type="entry name" value="RIESKE"/>
    <property type="match status" value="1"/>
</dbReference>
<evidence type="ECO:0000313" key="7">
    <source>
        <dbReference type="Proteomes" id="UP001205560"/>
    </source>
</evidence>
<keyword evidence="2" id="KW-0479">Metal-binding</keyword>
<evidence type="ECO:0000259" key="5">
    <source>
        <dbReference type="PROSITE" id="PS51296"/>
    </source>
</evidence>
<evidence type="ECO:0000256" key="1">
    <source>
        <dbReference type="ARBA" id="ARBA00022714"/>
    </source>
</evidence>
<accession>A0ABT2ADU3</accession>
<dbReference type="CDD" id="cd03467">
    <property type="entry name" value="Rieske"/>
    <property type="match status" value="1"/>
</dbReference>
<evidence type="ECO:0000256" key="2">
    <source>
        <dbReference type="ARBA" id="ARBA00022723"/>
    </source>
</evidence>
<dbReference type="PANTHER" id="PTHR40261:SF1">
    <property type="entry name" value="RIESKE DOMAIN-CONTAINING PROTEIN"/>
    <property type="match status" value="1"/>
</dbReference>
<keyword evidence="3" id="KW-0408">Iron</keyword>
<proteinExistence type="predicted"/>
<dbReference type="SUPFAM" id="SSF50022">
    <property type="entry name" value="ISP domain"/>
    <property type="match status" value="1"/>
</dbReference>
<feature type="domain" description="Rieske" evidence="5">
    <location>
        <begin position="1"/>
        <end position="85"/>
    </location>
</feature>
<evidence type="ECO:0000256" key="3">
    <source>
        <dbReference type="ARBA" id="ARBA00023004"/>
    </source>
</evidence>
<keyword evidence="7" id="KW-1185">Reference proteome</keyword>
<dbReference type="EMBL" id="JANUGX010000042">
    <property type="protein sequence ID" value="MCS0592383.1"/>
    <property type="molecule type" value="Genomic_DNA"/>
</dbReference>
<protein>
    <submittedName>
        <fullName evidence="6">Rieske (2Fe-2S) protein</fullName>
    </submittedName>
</protein>
<evidence type="ECO:0000313" key="6">
    <source>
        <dbReference type="EMBL" id="MCS0592383.1"/>
    </source>
</evidence>
<keyword evidence="1" id="KW-0001">2Fe-2S</keyword>
<gene>
    <name evidence="6" type="ORF">NX782_24685</name>
</gene>
<organism evidence="6 7">
    <name type="scientific">Massilia norwichensis</name>
    <dbReference type="NCBI Taxonomy" id="1442366"/>
    <lineage>
        <taxon>Bacteria</taxon>
        <taxon>Pseudomonadati</taxon>
        <taxon>Pseudomonadota</taxon>
        <taxon>Betaproteobacteria</taxon>
        <taxon>Burkholderiales</taxon>
        <taxon>Oxalobacteraceae</taxon>
        <taxon>Telluria group</taxon>
        <taxon>Massilia</taxon>
    </lineage>
</organism>